<dbReference type="Gene3D" id="3.90.180.10">
    <property type="entry name" value="Medium-chain alcohol dehydrogenases, catalytic domain"/>
    <property type="match status" value="1"/>
</dbReference>
<name>A0A0D7B192_9AGAR</name>
<dbReference type="Gene3D" id="3.40.50.720">
    <property type="entry name" value="NAD(P)-binding Rossmann-like Domain"/>
    <property type="match status" value="1"/>
</dbReference>
<dbReference type="Pfam" id="PF00107">
    <property type="entry name" value="ADH_zinc_N"/>
    <property type="match status" value="1"/>
</dbReference>
<sequence>MTLPPTMRQFYYPVYGQGWNLLKQRTVPLPALKPDEVLVKIHAVSLQYRDIMNANGTSPEVFIPDELVPGSDMAGEVVAIGDEVTGAFKVGDRVSSNFITAHISGELELWMFAHVPGGSEQGVLQDYRVFKPESLVPIPEHLSYEEASTLPCAAVTAYNALMGGRQPLKAGDTVLILGTGGVSIFGLQLAVASGATVIVTSSSDDKLKLAKKLGAKHGINYKTTPQWDEEVLRLTGGRGVDHVLEVSGPSTIFKSLNAVKFGGQIVIIGEVAPVEHETGTVQEVLTKTHLKLVSMRGVLVGSAESFKSMNRLIAANPDTTRPVVDKVFEFDQTIEAFEHLNSQKHVGKVVISLDK</sequence>
<dbReference type="EMBL" id="KN880638">
    <property type="protein sequence ID" value="KIY64393.1"/>
    <property type="molecule type" value="Genomic_DNA"/>
</dbReference>
<dbReference type="InterPro" id="IPR013149">
    <property type="entry name" value="ADH-like_C"/>
</dbReference>
<dbReference type="SMART" id="SM00829">
    <property type="entry name" value="PKS_ER"/>
    <property type="match status" value="1"/>
</dbReference>
<dbReference type="InterPro" id="IPR011032">
    <property type="entry name" value="GroES-like_sf"/>
</dbReference>
<gene>
    <name evidence="2" type="ORF">CYLTODRAFT_432616</name>
</gene>
<evidence type="ECO:0000313" key="2">
    <source>
        <dbReference type="EMBL" id="KIY64393.1"/>
    </source>
</evidence>
<dbReference type="PANTHER" id="PTHR45033:SF2">
    <property type="entry name" value="ZINC-TYPE ALCOHOL DEHYDROGENASE-LIKE PROTEIN C1773.06C"/>
    <property type="match status" value="1"/>
</dbReference>
<accession>A0A0D7B192</accession>
<dbReference type="InterPro" id="IPR036291">
    <property type="entry name" value="NAD(P)-bd_dom_sf"/>
</dbReference>
<dbReference type="SUPFAM" id="SSF50129">
    <property type="entry name" value="GroES-like"/>
    <property type="match status" value="1"/>
</dbReference>
<evidence type="ECO:0000313" key="3">
    <source>
        <dbReference type="Proteomes" id="UP000054007"/>
    </source>
</evidence>
<dbReference type="SUPFAM" id="SSF51735">
    <property type="entry name" value="NAD(P)-binding Rossmann-fold domains"/>
    <property type="match status" value="1"/>
</dbReference>
<dbReference type="PANTHER" id="PTHR45033">
    <property type="match status" value="1"/>
</dbReference>
<organism evidence="2 3">
    <name type="scientific">Cylindrobasidium torrendii FP15055 ss-10</name>
    <dbReference type="NCBI Taxonomy" id="1314674"/>
    <lineage>
        <taxon>Eukaryota</taxon>
        <taxon>Fungi</taxon>
        <taxon>Dikarya</taxon>
        <taxon>Basidiomycota</taxon>
        <taxon>Agaricomycotina</taxon>
        <taxon>Agaricomycetes</taxon>
        <taxon>Agaricomycetidae</taxon>
        <taxon>Agaricales</taxon>
        <taxon>Marasmiineae</taxon>
        <taxon>Physalacriaceae</taxon>
        <taxon>Cylindrobasidium</taxon>
    </lineage>
</organism>
<dbReference type="InterPro" id="IPR020843">
    <property type="entry name" value="ER"/>
</dbReference>
<feature type="domain" description="Enoyl reductase (ER)" evidence="1">
    <location>
        <begin position="16"/>
        <end position="351"/>
    </location>
</feature>
<evidence type="ECO:0000259" key="1">
    <source>
        <dbReference type="SMART" id="SM00829"/>
    </source>
</evidence>
<dbReference type="Pfam" id="PF08240">
    <property type="entry name" value="ADH_N"/>
    <property type="match status" value="1"/>
</dbReference>
<dbReference type="AlphaFoldDB" id="A0A0D7B192"/>
<dbReference type="STRING" id="1314674.A0A0D7B192"/>
<dbReference type="GO" id="GO:0016491">
    <property type="term" value="F:oxidoreductase activity"/>
    <property type="evidence" value="ECO:0007669"/>
    <property type="project" value="InterPro"/>
</dbReference>
<reference evidence="2 3" key="1">
    <citation type="journal article" date="2015" name="Fungal Genet. Biol.">
        <title>Evolution of novel wood decay mechanisms in Agaricales revealed by the genome sequences of Fistulina hepatica and Cylindrobasidium torrendii.</title>
        <authorList>
            <person name="Floudas D."/>
            <person name="Held B.W."/>
            <person name="Riley R."/>
            <person name="Nagy L.G."/>
            <person name="Koehler G."/>
            <person name="Ransdell A.S."/>
            <person name="Younus H."/>
            <person name="Chow J."/>
            <person name="Chiniquy J."/>
            <person name="Lipzen A."/>
            <person name="Tritt A."/>
            <person name="Sun H."/>
            <person name="Haridas S."/>
            <person name="LaButti K."/>
            <person name="Ohm R.A."/>
            <person name="Kues U."/>
            <person name="Blanchette R.A."/>
            <person name="Grigoriev I.V."/>
            <person name="Minto R.E."/>
            <person name="Hibbett D.S."/>
        </authorList>
    </citation>
    <scope>NUCLEOTIDE SEQUENCE [LARGE SCALE GENOMIC DNA]</scope>
    <source>
        <strain evidence="2 3">FP15055 ss-10</strain>
    </source>
</reference>
<dbReference type="CDD" id="cd08276">
    <property type="entry name" value="MDR7"/>
    <property type="match status" value="1"/>
</dbReference>
<dbReference type="InterPro" id="IPR013154">
    <property type="entry name" value="ADH-like_N"/>
</dbReference>
<dbReference type="InterPro" id="IPR052711">
    <property type="entry name" value="Zinc_ADH-like"/>
</dbReference>
<proteinExistence type="predicted"/>
<dbReference type="OrthoDB" id="9930022at2759"/>
<keyword evidence="3" id="KW-1185">Reference proteome</keyword>
<protein>
    <submittedName>
        <fullName evidence="2">NAD-P-binding protein</fullName>
    </submittedName>
</protein>
<dbReference type="Proteomes" id="UP000054007">
    <property type="component" value="Unassembled WGS sequence"/>
</dbReference>